<dbReference type="EC" id="3.2.1.52" evidence="7"/>
<evidence type="ECO:0000256" key="8">
    <source>
        <dbReference type="PIRSR" id="PIRSR001093-1"/>
    </source>
</evidence>
<dbReference type="InterPro" id="IPR029019">
    <property type="entry name" value="HEX_eukaryotic_N"/>
</dbReference>
<dbReference type="Gene3D" id="3.30.379.10">
    <property type="entry name" value="Chitobiase/beta-hexosaminidase domain 2-like"/>
    <property type="match status" value="1"/>
</dbReference>
<dbReference type="GO" id="GO:0005975">
    <property type="term" value="P:carbohydrate metabolic process"/>
    <property type="evidence" value="ECO:0007669"/>
    <property type="project" value="InterPro"/>
</dbReference>
<dbReference type="PANTHER" id="PTHR22600">
    <property type="entry name" value="BETA-HEXOSAMINIDASE"/>
    <property type="match status" value="1"/>
</dbReference>
<dbReference type="GO" id="GO:0016231">
    <property type="term" value="F:beta-N-acetylglucosaminidase activity"/>
    <property type="evidence" value="ECO:0007669"/>
    <property type="project" value="TreeGrafter"/>
</dbReference>
<dbReference type="OrthoDB" id="428480at2759"/>
<feature type="signal peptide" evidence="9">
    <location>
        <begin position="1"/>
        <end position="22"/>
    </location>
</feature>
<evidence type="ECO:0000259" key="10">
    <source>
        <dbReference type="Pfam" id="PF00728"/>
    </source>
</evidence>
<dbReference type="Pfam" id="PF14845">
    <property type="entry name" value="Glycohydro_20b2"/>
    <property type="match status" value="1"/>
</dbReference>
<comment type="similarity">
    <text evidence="2 7">Belongs to the glycosyl hydrolase 20 family.</text>
</comment>
<feature type="domain" description="Glycoside hydrolase family 20 catalytic" evidence="10">
    <location>
        <begin position="208"/>
        <end position="556"/>
    </location>
</feature>
<dbReference type="EMBL" id="WJQU01000003">
    <property type="protein sequence ID" value="KAJ6637921.1"/>
    <property type="molecule type" value="Genomic_DNA"/>
</dbReference>
<evidence type="ECO:0000256" key="9">
    <source>
        <dbReference type="SAM" id="SignalP"/>
    </source>
</evidence>
<dbReference type="Gene3D" id="3.20.20.80">
    <property type="entry name" value="Glycosidases"/>
    <property type="match status" value="1"/>
</dbReference>
<dbReference type="CDD" id="cd06562">
    <property type="entry name" value="GH20_HexA_HexB-like"/>
    <property type="match status" value="1"/>
</dbReference>
<dbReference type="GO" id="GO:0030203">
    <property type="term" value="P:glycosaminoglycan metabolic process"/>
    <property type="evidence" value="ECO:0007669"/>
    <property type="project" value="TreeGrafter"/>
</dbReference>
<evidence type="ECO:0000256" key="3">
    <source>
        <dbReference type="ARBA" id="ARBA00022729"/>
    </source>
</evidence>
<dbReference type="AlphaFoldDB" id="A0A9Q0RZ76"/>
<feature type="chain" id="PRO_5040299598" description="Beta-hexosaminidase" evidence="9">
    <location>
        <begin position="23"/>
        <end position="602"/>
    </location>
</feature>
<dbReference type="InterPro" id="IPR017853">
    <property type="entry name" value="GH"/>
</dbReference>
<evidence type="ECO:0000256" key="6">
    <source>
        <dbReference type="ARBA" id="ARBA00023295"/>
    </source>
</evidence>
<dbReference type="SUPFAM" id="SSF55545">
    <property type="entry name" value="beta-N-acetylhexosaminidase-like domain"/>
    <property type="match status" value="1"/>
</dbReference>
<gene>
    <name evidence="12" type="primary">HEXC_2</name>
    <name evidence="12" type="ORF">Bhyg_10652</name>
</gene>
<name>A0A9Q0RZ76_9DIPT</name>
<dbReference type="SUPFAM" id="SSF51445">
    <property type="entry name" value="(Trans)glycosidases"/>
    <property type="match status" value="1"/>
</dbReference>
<keyword evidence="13" id="KW-1185">Reference proteome</keyword>
<organism evidence="12 13">
    <name type="scientific">Pseudolycoriella hygida</name>
    <dbReference type="NCBI Taxonomy" id="35572"/>
    <lineage>
        <taxon>Eukaryota</taxon>
        <taxon>Metazoa</taxon>
        <taxon>Ecdysozoa</taxon>
        <taxon>Arthropoda</taxon>
        <taxon>Hexapoda</taxon>
        <taxon>Insecta</taxon>
        <taxon>Pterygota</taxon>
        <taxon>Neoptera</taxon>
        <taxon>Endopterygota</taxon>
        <taxon>Diptera</taxon>
        <taxon>Nematocera</taxon>
        <taxon>Sciaroidea</taxon>
        <taxon>Sciaridae</taxon>
        <taxon>Pseudolycoriella</taxon>
    </lineage>
</organism>
<dbReference type="InterPro" id="IPR029018">
    <property type="entry name" value="Hex-like_dom2"/>
</dbReference>
<evidence type="ECO:0000313" key="13">
    <source>
        <dbReference type="Proteomes" id="UP001151699"/>
    </source>
</evidence>
<dbReference type="PRINTS" id="PR00738">
    <property type="entry name" value="GLHYDRLASE20"/>
</dbReference>
<dbReference type="Pfam" id="PF00728">
    <property type="entry name" value="Glyco_hydro_20"/>
    <property type="match status" value="1"/>
</dbReference>
<evidence type="ECO:0000259" key="11">
    <source>
        <dbReference type="Pfam" id="PF14845"/>
    </source>
</evidence>
<dbReference type="FunFam" id="3.20.20.80:FF:000063">
    <property type="entry name" value="Beta-hexosaminidase"/>
    <property type="match status" value="1"/>
</dbReference>
<dbReference type="Proteomes" id="UP001151699">
    <property type="component" value="Chromosome X"/>
</dbReference>
<keyword evidence="3 9" id="KW-0732">Signal</keyword>
<evidence type="ECO:0000313" key="12">
    <source>
        <dbReference type="EMBL" id="KAJ6637921.1"/>
    </source>
</evidence>
<dbReference type="PIRSF" id="PIRSF001093">
    <property type="entry name" value="B-hxosamndse_ab_euk"/>
    <property type="match status" value="1"/>
</dbReference>
<keyword evidence="6 7" id="KW-0326">Glycosidase</keyword>
<dbReference type="PANTHER" id="PTHR22600:SF26">
    <property type="entry name" value="BETA-N-ACETYLHEXOSAMINIDASE"/>
    <property type="match status" value="1"/>
</dbReference>
<evidence type="ECO:0000256" key="5">
    <source>
        <dbReference type="ARBA" id="ARBA00023180"/>
    </source>
</evidence>
<evidence type="ECO:0000256" key="1">
    <source>
        <dbReference type="ARBA" id="ARBA00001231"/>
    </source>
</evidence>
<keyword evidence="5" id="KW-0325">Glycoprotein</keyword>
<feature type="active site" description="Proton donor" evidence="8">
    <location>
        <position position="370"/>
    </location>
</feature>
<comment type="caution">
    <text evidence="12">The sequence shown here is derived from an EMBL/GenBank/DDBJ whole genome shotgun (WGS) entry which is preliminary data.</text>
</comment>
<reference evidence="12" key="1">
    <citation type="submission" date="2022-07" db="EMBL/GenBank/DDBJ databases">
        <authorList>
            <person name="Trinca V."/>
            <person name="Uliana J.V.C."/>
            <person name="Torres T.T."/>
            <person name="Ward R.J."/>
            <person name="Monesi N."/>
        </authorList>
    </citation>
    <scope>NUCLEOTIDE SEQUENCE</scope>
    <source>
        <strain evidence="12">HSMRA1968</strain>
        <tissue evidence="12">Whole embryos</tissue>
    </source>
</reference>
<dbReference type="InterPro" id="IPR015883">
    <property type="entry name" value="Glyco_hydro_20_cat"/>
</dbReference>
<comment type="catalytic activity">
    <reaction evidence="1 7">
        <text>Hydrolysis of terminal non-reducing N-acetyl-D-hexosamine residues in N-acetyl-beta-D-hexosaminides.</text>
        <dbReference type="EC" id="3.2.1.52"/>
    </reaction>
</comment>
<dbReference type="InterPro" id="IPR025705">
    <property type="entry name" value="Beta_hexosaminidase_sua/sub"/>
</dbReference>
<proteinExistence type="inferred from homology"/>
<dbReference type="GO" id="GO:0005886">
    <property type="term" value="C:plasma membrane"/>
    <property type="evidence" value="ECO:0007669"/>
    <property type="project" value="TreeGrafter"/>
</dbReference>
<keyword evidence="4 7" id="KW-0378">Hydrolase</keyword>
<protein>
    <recommendedName>
        <fullName evidence="7">Beta-hexosaminidase</fullName>
        <ecNumber evidence="7">3.2.1.52</ecNumber>
    </recommendedName>
</protein>
<evidence type="ECO:0000256" key="4">
    <source>
        <dbReference type="ARBA" id="ARBA00022801"/>
    </source>
</evidence>
<sequence length="602" mass="68989">MFQSKIFFLLIASLIFLHTSRAQQTPYWGYNCVDTQCVRVPANETNEDTVLGLNACFLRCNEFGTLWPRPRNVNSWNNTLLNINRNNIQIRRALPEVHSPYWEESMERFNGIIDARVGQHELRDGEHGLAIEIEVEDDSLELNLDTNEQYELELTATDGNELLARISAVTYYGARHGLETLSQLIAFDEFSSHLKMLSSVSIRDEPVYRHRGVLVDTSRRYYSVDAIKKTLDIMAMSKLNVFHWHITDSQSFAMVLLSHPELAEKGAHSPLKVYHPEDIRGIVEYGRIRGVRIVPEFDAPAHVGEGFQNTNLVTCLHAQPWGRYCAGPPCGQFDVTKPEVFELLYEIYTEMNEMFGYPEFPPQFHMGGDEVFASCWNTSSEVREYMINRGWDLTESGYLKLWGYYQQTALNLFRYVNNDVLDQKPIIWTSSLTEEDVIDEYLSPDDYVIQVWTTGSGPASQIPHLLEKGYDIIISNHDVLYLDCGFGNWVGSGNNWCGPYKAWHTIYDNDFRGMAGNRTSQVLGGEVCSWSEPTDEGTLDSRLWPRASAFGERLWADPDTNFRGAEFRILLHREFLVQYGVHAESIQPEWCVQNLGGCPYNN</sequence>
<feature type="domain" description="Beta-hexosaminidase eukaryotic type N-terminal" evidence="11">
    <location>
        <begin position="66"/>
        <end position="184"/>
    </location>
</feature>
<accession>A0A9Q0RZ76</accession>
<evidence type="ECO:0000256" key="7">
    <source>
        <dbReference type="PIRNR" id="PIRNR001093"/>
    </source>
</evidence>
<evidence type="ECO:0000256" key="2">
    <source>
        <dbReference type="ARBA" id="ARBA00006285"/>
    </source>
</evidence>